<dbReference type="EMBL" id="CP020465">
    <property type="protein sequence ID" value="ASP49840.1"/>
    <property type="molecule type" value="Genomic_DNA"/>
</dbReference>
<dbReference type="KEGG" id="cber:B5D82_02075"/>
<dbReference type="InterPro" id="IPR004449">
    <property type="entry name" value="SixA"/>
</dbReference>
<evidence type="ECO:0000256" key="1">
    <source>
        <dbReference type="ARBA" id="ARBA00022801"/>
    </source>
</evidence>
<dbReference type="Pfam" id="PF00300">
    <property type="entry name" value="His_Phos_1"/>
    <property type="match status" value="1"/>
</dbReference>
<gene>
    <name evidence="3" type="primary">sixA</name>
    <name evidence="3" type="ORF">B5D82_02075</name>
</gene>
<accession>A0A222GDB4</accession>
<dbReference type="GO" id="GO:0101006">
    <property type="term" value="F:protein histidine phosphatase activity"/>
    <property type="evidence" value="ECO:0007669"/>
    <property type="project" value="InterPro"/>
</dbReference>
<dbReference type="CDD" id="cd07067">
    <property type="entry name" value="HP_PGM_like"/>
    <property type="match status" value="1"/>
</dbReference>
<dbReference type="InterPro" id="IPR051021">
    <property type="entry name" value="Mito_Ser/Thr_phosphatase"/>
</dbReference>
<dbReference type="PANTHER" id="PTHR20935">
    <property type="entry name" value="PHOSPHOGLYCERATE MUTASE-RELATED"/>
    <property type="match status" value="1"/>
</dbReference>
<protein>
    <submittedName>
        <fullName evidence="3">Phosphohistidine phosphatase SixA</fullName>
    </submittedName>
</protein>
<name>A0A222GDB4_9GAMM</name>
<organism evidence="3 4">
    <name type="scientific">Cognaticolwellia beringensis</name>
    <dbReference type="NCBI Taxonomy" id="1967665"/>
    <lineage>
        <taxon>Bacteria</taxon>
        <taxon>Pseudomonadati</taxon>
        <taxon>Pseudomonadota</taxon>
        <taxon>Gammaproteobacteria</taxon>
        <taxon>Alteromonadales</taxon>
        <taxon>Colwelliaceae</taxon>
        <taxon>Cognaticolwellia</taxon>
    </lineage>
</organism>
<dbReference type="AlphaFoldDB" id="A0A222GDB4"/>
<dbReference type="InterPro" id="IPR029033">
    <property type="entry name" value="His_PPase_superfam"/>
</dbReference>
<dbReference type="Gene3D" id="3.40.50.1240">
    <property type="entry name" value="Phosphoglycerate mutase-like"/>
    <property type="match status" value="1"/>
</dbReference>
<sequence>MQIFVMRHGQAEMVAPTDALRPLTENGVEEAKVIGQWLREKNQPFDCIFVSPYTRAQQTADALISQLSNVANRQTLKIITPEDNAKDVHDYLDAVCGAEQYQNILLVSHMPLVSYLVAELTSDHAMPIFQTASVAQIEYDMDKMLGELITLISPNDIKL</sequence>
<dbReference type="InterPro" id="IPR013078">
    <property type="entry name" value="His_Pase_superF_clade-1"/>
</dbReference>
<dbReference type="OrthoDB" id="92610at2"/>
<feature type="binding site" evidence="2">
    <location>
        <position position="55"/>
    </location>
    <ligand>
        <name>substrate</name>
    </ligand>
</feature>
<evidence type="ECO:0000313" key="4">
    <source>
        <dbReference type="Proteomes" id="UP000202259"/>
    </source>
</evidence>
<dbReference type="SMART" id="SM00855">
    <property type="entry name" value="PGAM"/>
    <property type="match status" value="1"/>
</dbReference>
<dbReference type="SUPFAM" id="SSF53254">
    <property type="entry name" value="Phosphoglycerate mutase-like"/>
    <property type="match status" value="1"/>
</dbReference>
<keyword evidence="4" id="KW-1185">Reference proteome</keyword>
<proteinExistence type="predicted"/>
<dbReference type="GO" id="GO:0005737">
    <property type="term" value="C:cytoplasm"/>
    <property type="evidence" value="ECO:0007669"/>
    <property type="project" value="InterPro"/>
</dbReference>
<dbReference type="Proteomes" id="UP000202259">
    <property type="component" value="Chromosome"/>
</dbReference>
<evidence type="ECO:0000313" key="3">
    <source>
        <dbReference type="EMBL" id="ASP49840.1"/>
    </source>
</evidence>
<evidence type="ECO:0000256" key="2">
    <source>
        <dbReference type="PIRSR" id="PIRSR613078-2"/>
    </source>
</evidence>
<dbReference type="NCBIfam" id="TIGR00249">
    <property type="entry name" value="sixA"/>
    <property type="match status" value="1"/>
</dbReference>
<reference evidence="3 4" key="1">
    <citation type="submission" date="2017-08" db="EMBL/GenBank/DDBJ databases">
        <title>Complete genome of Colwellia sp. NB097-1, a psychrophile bacterium ioslated from Bering Sea.</title>
        <authorList>
            <person name="Chen X."/>
        </authorList>
    </citation>
    <scope>NUCLEOTIDE SEQUENCE [LARGE SCALE GENOMIC DNA]</scope>
    <source>
        <strain evidence="3 4">NB097-1</strain>
    </source>
</reference>
<dbReference type="RefSeq" id="WP_081154246.1">
    <property type="nucleotide sequence ID" value="NZ_CP020465.1"/>
</dbReference>
<keyword evidence="1" id="KW-0378">Hydrolase</keyword>